<dbReference type="PANTHER" id="PTHR32063">
    <property type="match status" value="1"/>
</dbReference>
<dbReference type="PRINTS" id="PR00702">
    <property type="entry name" value="ACRIFLAVINRP"/>
</dbReference>
<dbReference type="GO" id="GO:0042910">
    <property type="term" value="F:xenobiotic transmembrane transporter activity"/>
    <property type="evidence" value="ECO:0007669"/>
    <property type="project" value="TreeGrafter"/>
</dbReference>
<evidence type="ECO:0000256" key="8">
    <source>
        <dbReference type="SAM" id="MobiDB-lite"/>
    </source>
</evidence>
<feature type="region of interest" description="Disordered" evidence="8">
    <location>
        <begin position="1025"/>
        <end position="1067"/>
    </location>
</feature>
<name>A0AAQ1GIC3_9BURK</name>
<dbReference type="Proteomes" id="UP000183529">
    <property type="component" value="Unassembled WGS sequence"/>
</dbReference>
<reference evidence="10 11" key="1">
    <citation type="submission" date="2016-10" db="EMBL/GenBank/DDBJ databases">
        <authorList>
            <person name="Varghese N."/>
            <person name="Submissions S."/>
        </authorList>
    </citation>
    <scope>NUCLEOTIDE SEQUENCE [LARGE SCALE GENOMIC DNA]</scope>
    <source>
        <strain evidence="10 11">LMG 22274</strain>
    </source>
</reference>
<dbReference type="Pfam" id="PF00873">
    <property type="entry name" value="ACR_tran"/>
    <property type="match status" value="1"/>
</dbReference>
<keyword evidence="7 9" id="KW-0472">Membrane</keyword>
<feature type="transmembrane region" description="Helical" evidence="9">
    <location>
        <begin position="334"/>
        <end position="353"/>
    </location>
</feature>
<keyword evidence="5 9" id="KW-0812">Transmembrane</keyword>
<dbReference type="Gene3D" id="1.20.1640.10">
    <property type="entry name" value="Multidrug efflux transporter AcrB transmembrane domain"/>
    <property type="match status" value="2"/>
</dbReference>
<feature type="transmembrane region" description="Helical" evidence="9">
    <location>
        <begin position="860"/>
        <end position="878"/>
    </location>
</feature>
<feature type="transmembrane region" description="Helical" evidence="9">
    <location>
        <begin position="463"/>
        <end position="490"/>
    </location>
</feature>
<evidence type="ECO:0000313" key="10">
    <source>
        <dbReference type="EMBL" id="SEJ98414.1"/>
    </source>
</evidence>
<evidence type="ECO:0000256" key="6">
    <source>
        <dbReference type="ARBA" id="ARBA00022989"/>
    </source>
</evidence>
<dbReference type="EMBL" id="FNZM01000012">
    <property type="protein sequence ID" value="SEJ98414.1"/>
    <property type="molecule type" value="Genomic_DNA"/>
</dbReference>
<dbReference type="PANTHER" id="PTHR32063:SF21">
    <property type="entry name" value="MULTIDRUG RESISTANCE PROTEIN MDTB"/>
    <property type="match status" value="1"/>
</dbReference>
<dbReference type="GO" id="GO:0005886">
    <property type="term" value="C:plasma membrane"/>
    <property type="evidence" value="ECO:0007669"/>
    <property type="project" value="UniProtKB-SubCell"/>
</dbReference>
<feature type="transmembrane region" description="Helical" evidence="9">
    <location>
        <begin position="911"/>
        <end position="936"/>
    </location>
</feature>
<dbReference type="SUPFAM" id="SSF82714">
    <property type="entry name" value="Multidrug efflux transporter AcrB TolC docking domain, DN and DC subdomains"/>
    <property type="match status" value="2"/>
</dbReference>
<dbReference type="FunFam" id="1.20.1640.10:FF:000001">
    <property type="entry name" value="Efflux pump membrane transporter"/>
    <property type="match status" value="1"/>
</dbReference>
<organism evidence="10 11">
    <name type="scientific">Paraburkholderia tropica</name>
    <dbReference type="NCBI Taxonomy" id="92647"/>
    <lineage>
        <taxon>Bacteria</taxon>
        <taxon>Pseudomonadati</taxon>
        <taxon>Pseudomonadota</taxon>
        <taxon>Betaproteobacteria</taxon>
        <taxon>Burkholderiales</taxon>
        <taxon>Burkholderiaceae</taxon>
        <taxon>Paraburkholderia</taxon>
    </lineage>
</organism>
<comment type="subcellular location">
    <subcellularLocation>
        <location evidence="1">Cell inner membrane</location>
        <topology evidence="1">Multi-pass membrane protein</topology>
    </subcellularLocation>
</comment>
<feature type="transmembrane region" description="Helical" evidence="9">
    <location>
        <begin position="360"/>
        <end position="378"/>
    </location>
</feature>
<dbReference type="SUPFAM" id="SSF82866">
    <property type="entry name" value="Multidrug efflux transporter AcrB transmembrane domain"/>
    <property type="match status" value="2"/>
</dbReference>
<dbReference type="SUPFAM" id="SSF82693">
    <property type="entry name" value="Multidrug efflux transporter AcrB pore domain, PN1, PN2, PC1 and PC2 subdomains"/>
    <property type="match status" value="3"/>
</dbReference>
<feature type="transmembrane region" description="Helical" evidence="9">
    <location>
        <begin position="528"/>
        <end position="548"/>
    </location>
</feature>
<dbReference type="Gene3D" id="3.30.70.1440">
    <property type="entry name" value="Multidrug efflux transporter AcrB pore domain"/>
    <property type="match status" value="1"/>
</dbReference>
<dbReference type="InterPro" id="IPR001036">
    <property type="entry name" value="Acrflvin-R"/>
</dbReference>
<evidence type="ECO:0000256" key="2">
    <source>
        <dbReference type="ARBA" id="ARBA00022448"/>
    </source>
</evidence>
<proteinExistence type="predicted"/>
<evidence type="ECO:0000256" key="1">
    <source>
        <dbReference type="ARBA" id="ARBA00004429"/>
    </source>
</evidence>
<comment type="caution">
    <text evidence="10">The sequence shown here is derived from an EMBL/GenBank/DDBJ whole genome shotgun (WGS) entry which is preliminary data.</text>
</comment>
<dbReference type="AlphaFoldDB" id="A0AAQ1GIC3"/>
<evidence type="ECO:0000256" key="4">
    <source>
        <dbReference type="ARBA" id="ARBA00022519"/>
    </source>
</evidence>
<keyword evidence="3" id="KW-1003">Cell membrane</keyword>
<feature type="transmembrane region" description="Helical" evidence="9">
    <location>
        <begin position="989"/>
        <end position="1015"/>
    </location>
</feature>
<feature type="transmembrane region" description="Helical" evidence="9">
    <location>
        <begin position="956"/>
        <end position="977"/>
    </location>
</feature>
<gene>
    <name evidence="10" type="ORF">SAMN05216550_11261</name>
</gene>
<evidence type="ECO:0000256" key="3">
    <source>
        <dbReference type="ARBA" id="ARBA00022475"/>
    </source>
</evidence>
<dbReference type="Gene3D" id="3.30.70.1430">
    <property type="entry name" value="Multidrug efflux transporter AcrB pore domain"/>
    <property type="match status" value="2"/>
</dbReference>
<dbReference type="Gene3D" id="3.30.2090.10">
    <property type="entry name" value="Multidrug efflux transporter AcrB TolC docking domain, DN and DC subdomains"/>
    <property type="match status" value="2"/>
</dbReference>
<keyword evidence="4" id="KW-0997">Cell inner membrane</keyword>
<feature type="transmembrane region" description="Helical" evidence="9">
    <location>
        <begin position="431"/>
        <end position="451"/>
    </location>
</feature>
<evidence type="ECO:0000256" key="7">
    <source>
        <dbReference type="ARBA" id="ARBA00023136"/>
    </source>
</evidence>
<sequence length="1067" mass="113762">MNISRLFILRPVATSLLMIALVLVGLVAMKFLPVSSLPAVDYPTIQVQTFYPGASPTVMATTVTAPLEVQLGEIPGLQQMVSYSSEGASVITLQFDLSLNLDVAEQNVQQAINAANSYLPSGLPAPPTYAKVNPADQPILTLAVTSNSMSLTQLQDAANNRLATKISEVPGVGLVSTAGGNVPAVRVEADPQKLAGYGLNLDDLRTLLANVNVSAPKGNFDGPELDYTINSNDQISDPKDYEDTVIAYQNGAPVYMKDVARVSTAAQDVERGAWYNKQPAIVLNVQRQPGANVIATVNQIMRQLPLLEATLPAGMKVTVVSNSVGVIQSSVHDAAFELVLAVALVVAVIFVFLRNLPATIIPSISVPVSLIGTLAIMYELGYSIDNLSLMALIIATGFVVDDSIVMIENIVRYLEEGEKPLQAALKGAGQIGFTILSLTISLIAVLIPLLFMGGVIGRLFSEFAVTLAVTIVLSAVVSLTVVPMMCARILRPQAERHPSRFERISEGLFDKTLAAYERGLRWVLDHQILTLIVAVLTVAITGLLYVVIPKGLFPVQDVGVLQAISVADNSVSYSAMVRRQSELAEQILKDPDVVSLTSYVGIDGINNTLNNGRFLINLKSHDDRSETAEEIGRRIQQSVAKVPGIRLYVQPEQDLTLDTTVSRSQYNFVLRGPSQEAFGQYVPDLVARMKQIPSIADVTSDLNTDGLSVNVQVNRQLAARYGITAATIDNALYDALGQRIVSTIFQQSDQYRVILVAKPESLPTVDSIGDIYLPSQTASTGQVPLKGIATISITRSPLMISHLAQFPSVTISFNLADGASLSSAVRDIRKAEAAVKLPPSITSSFQGAAQAFEDSLSSEVYLLIAAIVAVYIVLGVLYESYVHPVTILSTLPSAGIGALLALMIAGKDLDVIGIIGIVLLIGIVKKNAIMMVDFALEAERVHGKPPREAIFEASLLRFRPILMTTLAAMLGALPMLLGTGTGSELRRPLGLAIIGGLTVSQLLTLFTTPVIYLMFDRLAERFGRKRNRDESGDADSNAPGDNGGGGNSGGNNGGSGNNPPPAPEATP</sequence>
<evidence type="ECO:0000256" key="5">
    <source>
        <dbReference type="ARBA" id="ARBA00022692"/>
    </source>
</evidence>
<keyword evidence="2" id="KW-0813">Transport</keyword>
<feature type="transmembrane region" description="Helical" evidence="9">
    <location>
        <begin position="12"/>
        <end position="32"/>
    </location>
</feature>
<keyword evidence="6 9" id="KW-1133">Transmembrane helix</keyword>
<evidence type="ECO:0000313" key="11">
    <source>
        <dbReference type="Proteomes" id="UP000183529"/>
    </source>
</evidence>
<feature type="compositionally biased region" description="Gly residues" evidence="8">
    <location>
        <begin position="1041"/>
        <end position="1056"/>
    </location>
</feature>
<dbReference type="FunFam" id="3.30.70.1430:FF:000001">
    <property type="entry name" value="Efflux pump membrane transporter"/>
    <property type="match status" value="1"/>
</dbReference>
<dbReference type="Gene3D" id="3.30.70.1320">
    <property type="entry name" value="Multidrug efflux transporter AcrB pore domain like"/>
    <property type="match status" value="1"/>
</dbReference>
<feature type="compositionally biased region" description="Pro residues" evidence="8">
    <location>
        <begin position="1058"/>
        <end position="1067"/>
    </location>
</feature>
<protein>
    <submittedName>
        <fullName evidence="10">Multidrug efflux pump</fullName>
    </submittedName>
</protein>
<evidence type="ECO:0000256" key="9">
    <source>
        <dbReference type="SAM" id="Phobius"/>
    </source>
</evidence>
<accession>A0AAQ1GIC3</accession>
<dbReference type="RefSeq" id="WP_074984927.1">
    <property type="nucleotide sequence ID" value="NZ_CADFGN010000004.1"/>
</dbReference>
<dbReference type="InterPro" id="IPR027463">
    <property type="entry name" value="AcrB_DN_DC_subdom"/>
</dbReference>